<keyword evidence="3" id="KW-1185">Reference proteome</keyword>
<name>A0A9P6F4N6_9FUNG</name>
<dbReference type="Proteomes" id="UP000723463">
    <property type="component" value="Unassembled WGS sequence"/>
</dbReference>
<comment type="caution">
    <text evidence="2">The sequence shown here is derived from an EMBL/GenBank/DDBJ whole genome shotgun (WGS) entry which is preliminary data.</text>
</comment>
<organism evidence="2 3">
    <name type="scientific">Mortierella hygrophila</name>
    <dbReference type="NCBI Taxonomy" id="979708"/>
    <lineage>
        <taxon>Eukaryota</taxon>
        <taxon>Fungi</taxon>
        <taxon>Fungi incertae sedis</taxon>
        <taxon>Mucoromycota</taxon>
        <taxon>Mortierellomycotina</taxon>
        <taxon>Mortierellomycetes</taxon>
        <taxon>Mortierellales</taxon>
        <taxon>Mortierellaceae</taxon>
        <taxon>Mortierella</taxon>
    </lineage>
</organism>
<evidence type="ECO:0000313" key="3">
    <source>
        <dbReference type="Proteomes" id="UP000723463"/>
    </source>
</evidence>
<protein>
    <submittedName>
        <fullName evidence="2">Uncharacterized protein</fullName>
    </submittedName>
</protein>
<dbReference type="EMBL" id="JAAAXW010000153">
    <property type="protein sequence ID" value="KAF9541884.1"/>
    <property type="molecule type" value="Genomic_DNA"/>
</dbReference>
<keyword evidence="1" id="KW-0732">Signal</keyword>
<accession>A0A9P6F4N6</accession>
<feature type="chain" id="PRO_5040331909" evidence="1">
    <location>
        <begin position="25"/>
        <end position="399"/>
    </location>
</feature>
<dbReference type="AlphaFoldDB" id="A0A9P6F4N6"/>
<evidence type="ECO:0000313" key="2">
    <source>
        <dbReference type="EMBL" id="KAF9541884.1"/>
    </source>
</evidence>
<gene>
    <name evidence="2" type="ORF">EC957_002589</name>
</gene>
<reference evidence="2" key="1">
    <citation type="journal article" date="2020" name="Fungal Divers.">
        <title>Resolving the Mortierellaceae phylogeny through synthesis of multi-gene phylogenetics and phylogenomics.</title>
        <authorList>
            <person name="Vandepol N."/>
            <person name="Liber J."/>
            <person name="Desiro A."/>
            <person name="Na H."/>
            <person name="Kennedy M."/>
            <person name="Barry K."/>
            <person name="Grigoriev I.V."/>
            <person name="Miller A.N."/>
            <person name="O'Donnell K."/>
            <person name="Stajich J.E."/>
            <person name="Bonito G."/>
        </authorList>
    </citation>
    <scope>NUCLEOTIDE SEQUENCE</scope>
    <source>
        <strain evidence="2">NRRL 2591</strain>
    </source>
</reference>
<proteinExistence type="predicted"/>
<evidence type="ECO:0000256" key="1">
    <source>
        <dbReference type="SAM" id="SignalP"/>
    </source>
</evidence>
<sequence>MKTFFAIAAILGSAFLAATPTVMSLPPPQVPLNALELPVSSLSASAYFQGDDVQQVLRNIASGLNQGYPDGWERFTRAPGSSGSSSIEMVTADNLRSVMQSWGLDGGVLDQAYDRVNMAIELAVSETAYFAQGFSYNWKPCQGGGDHPACLATLMVVVKVPDAIGDDGAWKAEVGHIYISTAAETLQQWVPWHKCHNCWFKRCCHDGADPRNLNSGELEAVKAVMSTFQADWALNHLPNTAAEMSFVRTDVSLSSALDATSSPLWPGRFDNLLRLFLRNPVENSDVSKTYQGGLLAAIQNATLSHRQGFHSMELTVHEQGVVPMLDNMLSTCVSNAGIKESIEEWWRRAYVKVQTEPISLECAFAGQKKVSVVPARTGCITSTDVSVDTLLRLEPDRAT</sequence>
<feature type="signal peptide" evidence="1">
    <location>
        <begin position="1"/>
        <end position="24"/>
    </location>
</feature>